<keyword evidence="1" id="KW-0732">Signal</keyword>
<accession>A0AAV4PRE5</accession>
<dbReference type="GO" id="GO:0004252">
    <property type="term" value="F:serine-type endopeptidase activity"/>
    <property type="evidence" value="ECO:0007669"/>
    <property type="project" value="InterPro"/>
</dbReference>
<dbReference type="PRINTS" id="PR00722">
    <property type="entry name" value="CHYMOTRYPSIN"/>
</dbReference>
<dbReference type="GO" id="GO:0006508">
    <property type="term" value="P:proteolysis"/>
    <property type="evidence" value="ECO:0007669"/>
    <property type="project" value="InterPro"/>
</dbReference>
<comment type="caution">
    <text evidence="6">The sequence shown here is derived from an EMBL/GenBank/DDBJ whole genome shotgun (WGS) entry which is preliminary data.</text>
</comment>
<dbReference type="InterPro" id="IPR001314">
    <property type="entry name" value="Peptidase_S1A"/>
</dbReference>
<dbReference type="SUPFAM" id="SSF50494">
    <property type="entry name" value="Trypsin-like serine proteases"/>
    <property type="match status" value="1"/>
</dbReference>
<dbReference type="Pfam" id="PF00089">
    <property type="entry name" value="Trypsin"/>
    <property type="match status" value="1"/>
</dbReference>
<gene>
    <name evidence="6" type="primary">Sb</name>
    <name evidence="6" type="ORF">CEXT_503931</name>
</gene>
<evidence type="ECO:0000256" key="3">
    <source>
        <dbReference type="ARBA" id="ARBA00023180"/>
    </source>
</evidence>
<comment type="similarity">
    <text evidence="4">Belongs to the peptidase S1 family. CLIP subfamily.</text>
</comment>
<evidence type="ECO:0000256" key="1">
    <source>
        <dbReference type="ARBA" id="ARBA00022729"/>
    </source>
</evidence>
<dbReference type="PROSITE" id="PS50240">
    <property type="entry name" value="TRYPSIN_DOM"/>
    <property type="match status" value="1"/>
</dbReference>
<evidence type="ECO:0000256" key="4">
    <source>
        <dbReference type="ARBA" id="ARBA00024195"/>
    </source>
</evidence>
<dbReference type="SMART" id="SM00020">
    <property type="entry name" value="Tryp_SPc"/>
    <property type="match status" value="1"/>
</dbReference>
<dbReference type="InterPro" id="IPR001254">
    <property type="entry name" value="Trypsin_dom"/>
</dbReference>
<evidence type="ECO:0000259" key="5">
    <source>
        <dbReference type="PROSITE" id="PS50240"/>
    </source>
</evidence>
<keyword evidence="2" id="KW-1015">Disulfide bond</keyword>
<dbReference type="AlphaFoldDB" id="A0AAV4PRE5"/>
<keyword evidence="3" id="KW-0325">Glycoprotein</keyword>
<protein>
    <submittedName>
        <fullName evidence="6">Serine proteinase stubble</fullName>
    </submittedName>
</protein>
<evidence type="ECO:0000313" key="6">
    <source>
        <dbReference type="EMBL" id="GIY00203.1"/>
    </source>
</evidence>
<dbReference type="InterPro" id="IPR051487">
    <property type="entry name" value="Ser/Thr_Proteases_Immune/Dev"/>
</dbReference>
<dbReference type="Gene3D" id="2.40.10.10">
    <property type="entry name" value="Trypsin-like serine proteases"/>
    <property type="match status" value="1"/>
</dbReference>
<evidence type="ECO:0000256" key="2">
    <source>
        <dbReference type="ARBA" id="ARBA00023157"/>
    </source>
</evidence>
<sequence length="240" mass="27280">MSLPSAINPQTRQHFRLVWGKRCKLPIVGDLPFDIPVTPPAAVLKAEGKVNIFQCGGVLIDKYHVLTVAHCVFHLYKYDEYPLKVRLGEWDTQTTSEFLAHEDYNVSKILVHPEFRNTSLWNDVALLRLSEPVLFAPHIDTVCLPQHDEIFAGQNCVVTGWGKDAYKGGTFSNVMKEVALQVIEDYKCEEMLRKTRLGRFYQLHEGFLCAGGEYGLDPARVMVVVLWYATGRIKATLWLV</sequence>
<dbReference type="PANTHER" id="PTHR24256">
    <property type="entry name" value="TRYPTASE-RELATED"/>
    <property type="match status" value="1"/>
</dbReference>
<organism evidence="6 7">
    <name type="scientific">Caerostris extrusa</name>
    <name type="common">Bark spider</name>
    <name type="synonym">Caerostris bankana</name>
    <dbReference type="NCBI Taxonomy" id="172846"/>
    <lineage>
        <taxon>Eukaryota</taxon>
        <taxon>Metazoa</taxon>
        <taxon>Ecdysozoa</taxon>
        <taxon>Arthropoda</taxon>
        <taxon>Chelicerata</taxon>
        <taxon>Arachnida</taxon>
        <taxon>Araneae</taxon>
        <taxon>Araneomorphae</taxon>
        <taxon>Entelegynae</taxon>
        <taxon>Araneoidea</taxon>
        <taxon>Araneidae</taxon>
        <taxon>Caerostris</taxon>
    </lineage>
</organism>
<dbReference type="CDD" id="cd00190">
    <property type="entry name" value="Tryp_SPc"/>
    <property type="match status" value="1"/>
</dbReference>
<dbReference type="EMBL" id="BPLR01005155">
    <property type="protein sequence ID" value="GIY00203.1"/>
    <property type="molecule type" value="Genomic_DNA"/>
</dbReference>
<dbReference type="InterPro" id="IPR043504">
    <property type="entry name" value="Peptidase_S1_PA_chymotrypsin"/>
</dbReference>
<evidence type="ECO:0000313" key="7">
    <source>
        <dbReference type="Proteomes" id="UP001054945"/>
    </source>
</evidence>
<dbReference type="FunFam" id="2.40.10.10:FF:000028">
    <property type="entry name" value="Serine protease easter"/>
    <property type="match status" value="1"/>
</dbReference>
<proteinExistence type="inferred from homology"/>
<feature type="domain" description="Peptidase S1" evidence="5">
    <location>
        <begin position="27"/>
        <end position="240"/>
    </location>
</feature>
<name>A0AAV4PRE5_CAEEX</name>
<dbReference type="InterPro" id="IPR009003">
    <property type="entry name" value="Peptidase_S1_PA"/>
</dbReference>
<keyword evidence="7" id="KW-1185">Reference proteome</keyword>
<reference evidence="6 7" key="1">
    <citation type="submission" date="2021-06" db="EMBL/GenBank/DDBJ databases">
        <title>Caerostris extrusa draft genome.</title>
        <authorList>
            <person name="Kono N."/>
            <person name="Arakawa K."/>
        </authorList>
    </citation>
    <scope>NUCLEOTIDE SEQUENCE [LARGE SCALE GENOMIC DNA]</scope>
</reference>
<dbReference type="Proteomes" id="UP001054945">
    <property type="component" value="Unassembled WGS sequence"/>
</dbReference>